<sequence>MAIIVDGSGGLVNSNDRSDAQTGPALQSFRIDTGNLAGKAGFELWQEELVPYWDSQPCGDVREHFRSVFESHLCGAVMIGRVGTPAQRIDRSRYRIARDGFSQYGLKIVLRGTIGKRGGDRESRADAPGDVFITDLSQPQTVESGDLDVLFVIMQRDLLAPLLTLPDEHNQRAISGQNPLAQLLRTHLTSVYHLAPSLNAVQAEAIMKPTLELAAAAINAQVSETNVGAVRVAVTQEIRRHIENQIRNPRLHAETVAAHFGLSRRKLYYLFQPFGGFATYVQQRRLHSIRADIINPALQNRSVASIAEGYGFDNYPSFVRAFRRTHEMSPREVRTLGLERCSTIGAKLTANSWHSWFFQTR</sequence>
<feature type="domain" description="HTH araC/xylS-type" evidence="4">
    <location>
        <begin position="236"/>
        <end position="336"/>
    </location>
</feature>
<dbReference type="Pfam" id="PF12833">
    <property type="entry name" value="HTH_18"/>
    <property type="match status" value="1"/>
</dbReference>
<proteinExistence type="predicted"/>
<dbReference type="Gene3D" id="1.10.10.60">
    <property type="entry name" value="Homeodomain-like"/>
    <property type="match status" value="1"/>
</dbReference>
<keyword evidence="3" id="KW-0804">Transcription</keyword>
<evidence type="ECO:0000259" key="4">
    <source>
        <dbReference type="PROSITE" id="PS01124"/>
    </source>
</evidence>
<name>A0A5B8LTA5_9HYPH</name>
<evidence type="ECO:0000256" key="1">
    <source>
        <dbReference type="ARBA" id="ARBA00023015"/>
    </source>
</evidence>
<keyword evidence="2" id="KW-0238">DNA-binding</keyword>
<evidence type="ECO:0000313" key="6">
    <source>
        <dbReference type="Proteomes" id="UP000315364"/>
    </source>
</evidence>
<dbReference type="GO" id="GO:0043565">
    <property type="term" value="F:sequence-specific DNA binding"/>
    <property type="evidence" value="ECO:0007669"/>
    <property type="project" value="InterPro"/>
</dbReference>
<dbReference type="RefSeq" id="WP_146290119.1">
    <property type="nucleotide sequence ID" value="NZ_CP042304.1"/>
</dbReference>
<keyword evidence="1" id="KW-0805">Transcription regulation</keyword>
<dbReference type="InterPro" id="IPR050204">
    <property type="entry name" value="AraC_XylS_family_regulators"/>
</dbReference>
<dbReference type="PROSITE" id="PS00041">
    <property type="entry name" value="HTH_ARAC_FAMILY_1"/>
    <property type="match status" value="1"/>
</dbReference>
<dbReference type="PROSITE" id="PS01124">
    <property type="entry name" value="HTH_ARAC_FAMILY_2"/>
    <property type="match status" value="1"/>
</dbReference>
<gene>
    <name evidence="5" type="ORF">FPZ08_11315</name>
</gene>
<dbReference type="InterPro" id="IPR018062">
    <property type="entry name" value="HTH_AraC-typ_CS"/>
</dbReference>
<dbReference type="KEGG" id="dea:FPZ08_11315"/>
<organism evidence="5 6">
    <name type="scientific">Devosia ginsengisoli</name>
    <dbReference type="NCBI Taxonomy" id="400770"/>
    <lineage>
        <taxon>Bacteria</taxon>
        <taxon>Pseudomonadati</taxon>
        <taxon>Pseudomonadota</taxon>
        <taxon>Alphaproteobacteria</taxon>
        <taxon>Hyphomicrobiales</taxon>
        <taxon>Devosiaceae</taxon>
        <taxon>Devosia</taxon>
    </lineage>
</organism>
<dbReference type="SUPFAM" id="SSF46689">
    <property type="entry name" value="Homeodomain-like"/>
    <property type="match status" value="1"/>
</dbReference>
<dbReference type="SMART" id="SM00342">
    <property type="entry name" value="HTH_ARAC"/>
    <property type="match status" value="1"/>
</dbReference>
<dbReference type="EMBL" id="CP042304">
    <property type="protein sequence ID" value="QDZ11296.1"/>
    <property type="molecule type" value="Genomic_DNA"/>
</dbReference>
<dbReference type="Proteomes" id="UP000315364">
    <property type="component" value="Chromosome"/>
</dbReference>
<dbReference type="InterPro" id="IPR009057">
    <property type="entry name" value="Homeodomain-like_sf"/>
</dbReference>
<evidence type="ECO:0000256" key="3">
    <source>
        <dbReference type="ARBA" id="ARBA00023163"/>
    </source>
</evidence>
<protein>
    <submittedName>
        <fullName evidence="5">Helix-turn-helix domain-containing protein</fullName>
    </submittedName>
</protein>
<dbReference type="InterPro" id="IPR018060">
    <property type="entry name" value="HTH_AraC"/>
</dbReference>
<dbReference type="PANTHER" id="PTHR46796:SF6">
    <property type="entry name" value="ARAC SUBFAMILY"/>
    <property type="match status" value="1"/>
</dbReference>
<evidence type="ECO:0000313" key="5">
    <source>
        <dbReference type="EMBL" id="QDZ11296.1"/>
    </source>
</evidence>
<dbReference type="PANTHER" id="PTHR46796">
    <property type="entry name" value="HTH-TYPE TRANSCRIPTIONAL ACTIVATOR RHAS-RELATED"/>
    <property type="match status" value="1"/>
</dbReference>
<accession>A0A5B8LTA5</accession>
<evidence type="ECO:0000256" key="2">
    <source>
        <dbReference type="ARBA" id="ARBA00023125"/>
    </source>
</evidence>
<reference evidence="5 6" key="1">
    <citation type="submission" date="2019-07" db="EMBL/GenBank/DDBJ databases">
        <title>Full genome sequence of Devosia sp. Gsoil 520.</title>
        <authorList>
            <person name="Im W.-T."/>
        </authorList>
    </citation>
    <scope>NUCLEOTIDE SEQUENCE [LARGE SCALE GENOMIC DNA]</scope>
    <source>
        <strain evidence="5 6">Gsoil 520</strain>
    </source>
</reference>
<keyword evidence="6" id="KW-1185">Reference proteome</keyword>
<dbReference type="AlphaFoldDB" id="A0A5B8LTA5"/>
<dbReference type="OrthoDB" id="8004517at2"/>
<dbReference type="GO" id="GO:0003700">
    <property type="term" value="F:DNA-binding transcription factor activity"/>
    <property type="evidence" value="ECO:0007669"/>
    <property type="project" value="InterPro"/>
</dbReference>